<dbReference type="Pfam" id="PF00356">
    <property type="entry name" value="LacI"/>
    <property type="match status" value="1"/>
</dbReference>
<dbReference type="RefSeq" id="WP_091969873.1">
    <property type="nucleotide sequence ID" value="NZ_FOGZ01000015.1"/>
</dbReference>
<feature type="domain" description="HTH lacI-type" evidence="4">
    <location>
        <begin position="6"/>
        <end position="62"/>
    </location>
</feature>
<dbReference type="EMBL" id="FOGZ01000015">
    <property type="protein sequence ID" value="SER87214.1"/>
    <property type="molecule type" value="Genomic_DNA"/>
</dbReference>
<dbReference type="PANTHER" id="PTHR30146">
    <property type="entry name" value="LACI-RELATED TRANSCRIPTIONAL REPRESSOR"/>
    <property type="match status" value="1"/>
</dbReference>
<keyword evidence="3" id="KW-0804">Transcription</keyword>
<dbReference type="PROSITE" id="PS50932">
    <property type="entry name" value="HTH_LACI_2"/>
    <property type="match status" value="1"/>
</dbReference>
<dbReference type="Proteomes" id="UP000198815">
    <property type="component" value="Unassembled WGS sequence"/>
</dbReference>
<dbReference type="AlphaFoldDB" id="A0A1H9SQR2"/>
<keyword evidence="2 5" id="KW-0238">DNA-binding</keyword>
<proteinExistence type="predicted"/>
<dbReference type="STRING" id="64702.SAMN05443377_1156"/>
<accession>A0A1H9SQR2</accession>
<dbReference type="InterPro" id="IPR046335">
    <property type="entry name" value="LacI/GalR-like_sensor"/>
</dbReference>
<dbReference type="GO" id="GO:0000976">
    <property type="term" value="F:transcription cis-regulatory region binding"/>
    <property type="evidence" value="ECO:0007669"/>
    <property type="project" value="TreeGrafter"/>
</dbReference>
<keyword evidence="1" id="KW-0805">Transcription regulation</keyword>
<dbReference type="CDD" id="cd01392">
    <property type="entry name" value="HTH_LacI"/>
    <property type="match status" value="1"/>
</dbReference>
<name>A0A1H9SQR2_9ACTN</name>
<dbReference type="InterPro" id="IPR010982">
    <property type="entry name" value="Lambda_DNA-bd_dom_sf"/>
</dbReference>
<dbReference type="SUPFAM" id="SSF53822">
    <property type="entry name" value="Periplasmic binding protein-like I"/>
    <property type="match status" value="1"/>
</dbReference>
<dbReference type="Pfam" id="PF13377">
    <property type="entry name" value="Peripla_BP_3"/>
    <property type="match status" value="1"/>
</dbReference>
<evidence type="ECO:0000313" key="5">
    <source>
        <dbReference type="EMBL" id="SER87214.1"/>
    </source>
</evidence>
<dbReference type="GO" id="GO:0003700">
    <property type="term" value="F:DNA-binding transcription factor activity"/>
    <property type="evidence" value="ECO:0007669"/>
    <property type="project" value="TreeGrafter"/>
</dbReference>
<evidence type="ECO:0000259" key="4">
    <source>
        <dbReference type="PROSITE" id="PS50932"/>
    </source>
</evidence>
<evidence type="ECO:0000313" key="6">
    <source>
        <dbReference type="Proteomes" id="UP000198815"/>
    </source>
</evidence>
<dbReference type="PANTHER" id="PTHR30146:SF153">
    <property type="entry name" value="LACTOSE OPERON REPRESSOR"/>
    <property type="match status" value="1"/>
</dbReference>
<evidence type="ECO:0000256" key="3">
    <source>
        <dbReference type="ARBA" id="ARBA00023163"/>
    </source>
</evidence>
<gene>
    <name evidence="5" type="ORF">SAMN05443377_1156</name>
</gene>
<protein>
    <submittedName>
        <fullName evidence="5">DNA-binding transcriptional regulator, LacI/PurR family</fullName>
    </submittedName>
</protein>
<dbReference type="Gene3D" id="3.40.50.2300">
    <property type="match status" value="2"/>
</dbReference>
<evidence type="ECO:0000256" key="1">
    <source>
        <dbReference type="ARBA" id="ARBA00023015"/>
    </source>
</evidence>
<dbReference type="Gene3D" id="1.10.260.40">
    <property type="entry name" value="lambda repressor-like DNA-binding domains"/>
    <property type="match status" value="1"/>
</dbReference>
<dbReference type="SMART" id="SM00354">
    <property type="entry name" value="HTH_LACI"/>
    <property type="match status" value="1"/>
</dbReference>
<reference evidence="5 6" key="1">
    <citation type="submission" date="2016-10" db="EMBL/GenBank/DDBJ databases">
        <authorList>
            <person name="de Groot N.N."/>
        </authorList>
    </citation>
    <scope>NUCLEOTIDE SEQUENCE [LARGE SCALE GENOMIC DNA]</scope>
    <source>
        <strain evidence="5 6">DSM 16859</strain>
    </source>
</reference>
<evidence type="ECO:0000256" key="2">
    <source>
        <dbReference type="ARBA" id="ARBA00023125"/>
    </source>
</evidence>
<dbReference type="InterPro" id="IPR000843">
    <property type="entry name" value="HTH_LacI"/>
</dbReference>
<keyword evidence="6" id="KW-1185">Reference proteome</keyword>
<dbReference type="SUPFAM" id="SSF47413">
    <property type="entry name" value="lambda repressor-like DNA-binding domains"/>
    <property type="match status" value="1"/>
</dbReference>
<organism evidence="5 6">
    <name type="scientific">Propionibacterium cyclohexanicum</name>
    <dbReference type="NCBI Taxonomy" id="64702"/>
    <lineage>
        <taxon>Bacteria</taxon>
        <taxon>Bacillati</taxon>
        <taxon>Actinomycetota</taxon>
        <taxon>Actinomycetes</taxon>
        <taxon>Propionibacteriales</taxon>
        <taxon>Propionibacteriaceae</taxon>
        <taxon>Propionibacterium</taxon>
    </lineage>
</organism>
<sequence>MRSNRVTAADIARATGLSRATVGFVLNNTPGQTISEATRQRVLRVAKDLGYHPHPAARTLARGRSNIVVLLLPDWPLGYSLGRNLDEASQALDAHGLTLITQTIRPRTSAHPLWEAVLPDVVMGLLAFPAEEVRRMRAAGVRAVIPDGSDGQFRVDQLTFTDGPAMQVEHLLTRGAQRLVWAQPGDPRLASLAQERYATARRRAEELGHTLETVIVGTDRPMTEPLVVPRAGERVGVAAFDDEMAARVVGSAVRAGIAVPDQLAVIGHDDTPIAALFVPALTTVRIDVSGLGKLMAALAVHSVLGNPMPAVGPEARAQLIVRESS</sequence>
<dbReference type="OrthoDB" id="3258243at2"/>
<dbReference type="InterPro" id="IPR028082">
    <property type="entry name" value="Peripla_BP_I"/>
</dbReference>